<evidence type="ECO:0000313" key="3">
    <source>
        <dbReference type="Proteomes" id="UP000245207"/>
    </source>
</evidence>
<dbReference type="OrthoDB" id="5314306at2759"/>
<name>A0A2U1NG50_ARTAN</name>
<feature type="domain" description="F-box" evidence="1">
    <location>
        <begin position="1"/>
        <end position="45"/>
    </location>
</feature>
<gene>
    <name evidence="2" type="ORF">CTI12_AA268430</name>
</gene>
<dbReference type="CDD" id="cd22157">
    <property type="entry name" value="F-box_AtFBW1-like"/>
    <property type="match status" value="1"/>
</dbReference>
<dbReference type="InterPro" id="IPR011043">
    <property type="entry name" value="Gal_Oxase/kelch_b-propeller"/>
</dbReference>
<dbReference type="STRING" id="35608.A0A2U1NG50"/>
<evidence type="ECO:0000313" key="2">
    <source>
        <dbReference type="EMBL" id="PWA72420.1"/>
    </source>
</evidence>
<organism evidence="2 3">
    <name type="scientific">Artemisia annua</name>
    <name type="common">Sweet wormwood</name>
    <dbReference type="NCBI Taxonomy" id="35608"/>
    <lineage>
        <taxon>Eukaryota</taxon>
        <taxon>Viridiplantae</taxon>
        <taxon>Streptophyta</taxon>
        <taxon>Embryophyta</taxon>
        <taxon>Tracheophyta</taxon>
        <taxon>Spermatophyta</taxon>
        <taxon>Magnoliopsida</taxon>
        <taxon>eudicotyledons</taxon>
        <taxon>Gunneridae</taxon>
        <taxon>Pentapetalae</taxon>
        <taxon>asterids</taxon>
        <taxon>campanulids</taxon>
        <taxon>Asterales</taxon>
        <taxon>Asteraceae</taxon>
        <taxon>Asteroideae</taxon>
        <taxon>Anthemideae</taxon>
        <taxon>Artemisiinae</taxon>
        <taxon>Artemisia</taxon>
    </lineage>
</organism>
<dbReference type="InterPro" id="IPR013187">
    <property type="entry name" value="F-box-assoc_dom_typ3"/>
</dbReference>
<keyword evidence="3" id="KW-1185">Reference proteome</keyword>
<dbReference type="NCBIfam" id="TIGR01640">
    <property type="entry name" value="F_box_assoc_1"/>
    <property type="match status" value="1"/>
</dbReference>
<dbReference type="PROSITE" id="PS50181">
    <property type="entry name" value="FBOX"/>
    <property type="match status" value="1"/>
</dbReference>
<accession>A0A2U1NG50</accession>
<dbReference type="InterPro" id="IPR036047">
    <property type="entry name" value="F-box-like_dom_sf"/>
</dbReference>
<sequence>MSDHIPFEIQSEIMKMLPVKSLLQFRSVSKQWKSLIDSSEFIKNYHLNHTNPKHHLLVRYKLNTVQTYTSITDDNTFPQQKFPLTTPESLSLLRHALTLGSVKGLLCYFGCYKDTEMAQKRKTEMAVIWNPTVRKSVGIVIPNELYMRYVVGFGVCPRTSDPKLVKISVDKKRSMWVVEVFTLSRRVWETVYTGAPFKSYDLVWHQVSVDGVIYWRAYDDLDLDDGFRSNFIISFDLKSDKFGEVRLPDRLVYTHPLSMVNVNESLVLLECNDEGETAVCGVWMRKDGENKPFTKIYTVKVEGRSLYNSVLGFRKNGEVVLELEDDNCEESEIEVYEPSSGRTNSVGIKGQYATFSARSYIETLLLLDQSNTIIGL</sequence>
<reference evidence="2 3" key="1">
    <citation type="journal article" date="2018" name="Mol. Plant">
        <title>The genome of Artemisia annua provides insight into the evolution of Asteraceae family and artemisinin biosynthesis.</title>
        <authorList>
            <person name="Shen Q."/>
            <person name="Zhang L."/>
            <person name="Liao Z."/>
            <person name="Wang S."/>
            <person name="Yan T."/>
            <person name="Shi P."/>
            <person name="Liu M."/>
            <person name="Fu X."/>
            <person name="Pan Q."/>
            <person name="Wang Y."/>
            <person name="Lv Z."/>
            <person name="Lu X."/>
            <person name="Zhang F."/>
            <person name="Jiang W."/>
            <person name="Ma Y."/>
            <person name="Chen M."/>
            <person name="Hao X."/>
            <person name="Li L."/>
            <person name="Tang Y."/>
            <person name="Lv G."/>
            <person name="Zhou Y."/>
            <person name="Sun X."/>
            <person name="Brodelius P.E."/>
            <person name="Rose J.K.C."/>
            <person name="Tang K."/>
        </authorList>
    </citation>
    <scope>NUCLEOTIDE SEQUENCE [LARGE SCALE GENOMIC DNA]</scope>
    <source>
        <strain evidence="3">cv. Huhao1</strain>
        <tissue evidence="2">Leaf</tissue>
    </source>
</reference>
<evidence type="ECO:0000259" key="1">
    <source>
        <dbReference type="PROSITE" id="PS50181"/>
    </source>
</evidence>
<dbReference type="SMART" id="SM00256">
    <property type="entry name" value="FBOX"/>
    <property type="match status" value="1"/>
</dbReference>
<dbReference type="SUPFAM" id="SSF81383">
    <property type="entry name" value="F-box domain"/>
    <property type="match status" value="1"/>
</dbReference>
<comment type="caution">
    <text evidence="2">The sequence shown here is derived from an EMBL/GenBank/DDBJ whole genome shotgun (WGS) entry which is preliminary data.</text>
</comment>
<dbReference type="PANTHER" id="PTHR31672:SF10">
    <property type="entry name" value="F-BOX DOMAIN-CONTAINING PROTEIN"/>
    <property type="match status" value="1"/>
</dbReference>
<dbReference type="Gene3D" id="1.20.1280.50">
    <property type="match status" value="1"/>
</dbReference>
<dbReference type="Pfam" id="PF08268">
    <property type="entry name" value="FBA_3"/>
    <property type="match status" value="1"/>
</dbReference>
<dbReference type="Pfam" id="PF00646">
    <property type="entry name" value="F-box"/>
    <property type="match status" value="1"/>
</dbReference>
<dbReference type="AlphaFoldDB" id="A0A2U1NG50"/>
<dbReference type="InterPro" id="IPR050796">
    <property type="entry name" value="SCF_F-box_component"/>
</dbReference>
<dbReference type="EMBL" id="PKPP01002906">
    <property type="protein sequence ID" value="PWA72420.1"/>
    <property type="molecule type" value="Genomic_DNA"/>
</dbReference>
<proteinExistence type="predicted"/>
<dbReference type="SUPFAM" id="SSF50965">
    <property type="entry name" value="Galactose oxidase, central domain"/>
    <property type="match status" value="1"/>
</dbReference>
<dbReference type="InterPro" id="IPR017451">
    <property type="entry name" value="F-box-assoc_interact_dom"/>
</dbReference>
<dbReference type="PANTHER" id="PTHR31672">
    <property type="entry name" value="BNACNNG10540D PROTEIN"/>
    <property type="match status" value="1"/>
</dbReference>
<dbReference type="InterPro" id="IPR001810">
    <property type="entry name" value="F-box_dom"/>
</dbReference>
<dbReference type="Proteomes" id="UP000245207">
    <property type="component" value="Unassembled WGS sequence"/>
</dbReference>
<protein>
    <submittedName>
        <fullName evidence="2">F-box domain-containing protein</fullName>
    </submittedName>
</protein>